<dbReference type="PANTHER" id="PTHR35147">
    <property type="entry name" value="CHEMORECEPTOR GLUTAMINE DEAMIDASE CHED-RELATED"/>
    <property type="match status" value="1"/>
</dbReference>
<proteinExistence type="inferred from homology"/>
<dbReference type="EMBL" id="CP036200">
    <property type="protein sequence ID" value="QBF82488.1"/>
    <property type="molecule type" value="Genomic_DNA"/>
</dbReference>
<protein>
    <recommendedName>
        <fullName evidence="3">Probable chemoreceptor glutamine deamidase CheD</fullName>
        <ecNumber evidence="3">3.5.1.44</ecNumber>
    </recommendedName>
</protein>
<dbReference type="Pfam" id="PF03975">
    <property type="entry name" value="CheD"/>
    <property type="match status" value="1"/>
</dbReference>
<dbReference type="OrthoDB" id="9807202at2"/>
<dbReference type="InterPro" id="IPR038592">
    <property type="entry name" value="CheD-like_sf"/>
</dbReference>
<evidence type="ECO:0000313" key="4">
    <source>
        <dbReference type="EMBL" id="QBF82488.1"/>
    </source>
</evidence>
<dbReference type="PANTHER" id="PTHR35147:SF2">
    <property type="entry name" value="CHEMORECEPTOR GLUTAMINE DEAMIDASE CHED-RELATED"/>
    <property type="match status" value="1"/>
</dbReference>
<name>A0A411PG71_9GAMM</name>
<dbReference type="GO" id="GO:0050568">
    <property type="term" value="F:protein-glutamine glutaminase activity"/>
    <property type="evidence" value="ECO:0007669"/>
    <property type="project" value="UniProtKB-UniRule"/>
</dbReference>
<comment type="function">
    <text evidence="3">Probably deamidates glutamine residues to glutamate on methyl-accepting chemotaxis receptors (MCPs), playing an important role in chemotaxis.</text>
</comment>
<dbReference type="SUPFAM" id="SSF64438">
    <property type="entry name" value="CNF1/YfiH-like putative cysteine hydrolases"/>
    <property type="match status" value="1"/>
</dbReference>
<comment type="catalytic activity">
    <reaction evidence="3">
        <text>L-glutaminyl-[protein] + H2O = L-glutamyl-[protein] + NH4(+)</text>
        <dbReference type="Rhea" id="RHEA:16441"/>
        <dbReference type="Rhea" id="RHEA-COMP:10207"/>
        <dbReference type="Rhea" id="RHEA-COMP:10208"/>
        <dbReference type="ChEBI" id="CHEBI:15377"/>
        <dbReference type="ChEBI" id="CHEBI:28938"/>
        <dbReference type="ChEBI" id="CHEBI:29973"/>
        <dbReference type="ChEBI" id="CHEBI:30011"/>
        <dbReference type="EC" id="3.5.1.44"/>
    </reaction>
</comment>
<evidence type="ECO:0000256" key="3">
    <source>
        <dbReference type="HAMAP-Rule" id="MF_01440"/>
    </source>
</evidence>
<evidence type="ECO:0000313" key="5">
    <source>
        <dbReference type="Proteomes" id="UP000291106"/>
    </source>
</evidence>
<reference evidence="4 5" key="1">
    <citation type="submission" date="2019-02" db="EMBL/GenBank/DDBJ databases">
        <title>Shewanella sp. D4-2 isolated from Dokdo Island.</title>
        <authorList>
            <person name="Baek K."/>
        </authorList>
    </citation>
    <scope>NUCLEOTIDE SEQUENCE [LARGE SCALE GENOMIC DNA]</scope>
    <source>
        <strain evidence="4 5">D4-2</strain>
    </source>
</reference>
<dbReference type="AlphaFoldDB" id="A0A411PG71"/>
<dbReference type="Gene3D" id="3.30.1330.200">
    <property type="match status" value="1"/>
</dbReference>
<keyword evidence="5" id="KW-1185">Reference proteome</keyword>
<evidence type="ECO:0000256" key="2">
    <source>
        <dbReference type="ARBA" id="ARBA00022801"/>
    </source>
</evidence>
<dbReference type="EC" id="3.5.1.44" evidence="3"/>
<gene>
    <name evidence="3" type="primary">cheD</name>
    <name evidence="4" type="ORF">EXU30_07090</name>
</gene>
<dbReference type="GO" id="GO:0006935">
    <property type="term" value="P:chemotaxis"/>
    <property type="evidence" value="ECO:0007669"/>
    <property type="project" value="UniProtKB-UniRule"/>
</dbReference>
<sequence length="207" mass="23354">MQQLHHADLDPNLIERRFDKEHNKMVARVDPGLFYVSQQDELVYTRLGSCVAACIWDPLIGVGGLNHFLLPEKKLQGEWQNIASYSCRYGNWAMEQLINGILKAGGSRSRLQAKVFGGAQIGLAMSFNVGQDNIEFVKHYLAMENIPIVSEDLGGDLPRKVLFHPQTGKALLKWLPMSNKEQVAQQENIYLSHLDTDQQSSSDIELF</sequence>
<accession>A0A411PG71</accession>
<dbReference type="RefSeq" id="WP_130598666.1">
    <property type="nucleotide sequence ID" value="NZ_CP036200.1"/>
</dbReference>
<dbReference type="Proteomes" id="UP000291106">
    <property type="component" value="Chromosome"/>
</dbReference>
<comment type="similarity">
    <text evidence="3">Belongs to the CheD family.</text>
</comment>
<keyword evidence="1 3" id="KW-0145">Chemotaxis</keyword>
<organism evidence="4 5">
    <name type="scientific">Shewanella maritima</name>
    <dbReference type="NCBI Taxonomy" id="2520507"/>
    <lineage>
        <taxon>Bacteria</taxon>
        <taxon>Pseudomonadati</taxon>
        <taxon>Pseudomonadota</taxon>
        <taxon>Gammaproteobacteria</taxon>
        <taxon>Alteromonadales</taxon>
        <taxon>Shewanellaceae</taxon>
        <taxon>Shewanella</taxon>
    </lineage>
</organism>
<dbReference type="CDD" id="cd16352">
    <property type="entry name" value="CheD"/>
    <property type="match status" value="1"/>
</dbReference>
<dbReference type="InterPro" id="IPR011324">
    <property type="entry name" value="Cytotoxic_necrot_fac-like_cat"/>
</dbReference>
<keyword evidence="2 3" id="KW-0378">Hydrolase</keyword>
<evidence type="ECO:0000256" key="1">
    <source>
        <dbReference type="ARBA" id="ARBA00022500"/>
    </source>
</evidence>
<dbReference type="HAMAP" id="MF_01440">
    <property type="entry name" value="CheD"/>
    <property type="match status" value="1"/>
</dbReference>
<keyword evidence="4" id="KW-0675">Receptor</keyword>
<dbReference type="InterPro" id="IPR005659">
    <property type="entry name" value="Chemorcpt_Glu_NH3ase_CheD"/>
</dbReference>
<dbReference type="KEGG" id="smai:EXU30_07090"/>